<organism evidence="1 2">
    <name type="scientific">Mycetohabitans rhizoxinica (strain DSM 19002 / CIP 109453 / HKI 454)</name>
    <name type="common">Paraburkholderia rhizoxinica</name>
    <dbReference type="NCBI Taxonomy" id="882378"/>
    <lineage>
        <taxon>Bacteria</taxon>
        <taxon>Pseudomonadati</taxon>
        <taxon>Pseudomonadota</taxon>
        <taxon>Betaproteobacteria</taxon>
        <taxon>Burkholderiales</taxon>
        <taxon>Burkholderiaceae</taxon>
        <taxon>Mycetohabitans</taxon>
    </lineage>
</organism>
<dbReference type="EMBL" id="FR687359">
    <property type="protein sequence ID" value="CBW74506.1"/>
    <property type="molecule type" value="Genomic_DNA"/>
</dbReference>
<proteinExistence type="predicted"/>
<evidence type="ECO:0000313" key="2">
    <source>
        <dbReference type="Proteomes" id="UP000007437"/>
    </source>
</evidence>
<accession>E5APH4</accession>
<dbReference type="HOGENOM" id="CLU_3230880_0_0_4"/>
<dbReference type="AlphaFoldDB" id="E5APH4"/>
<sequence>MIALRASRAVPAIWQASGANGAASGSITLLSDSHARPRYRKLM</sequence>
<reference evidence="1 2" key="1">
    <citation type="journal article" date="2011" name="J. Bacteriol.">
        <title>Complete genome sequence of Burkholderia rhizoxinica, an endosymbiont of Rhizopus microsporus.</title>
        <authorList>
            <person name="Lackner G."/>
            <person name="Moebius N."/>
            <person name="Partida-Martinez L."/>
            <person name="Hertweck C."/>
        </authorList>
    </citation>
    <scope>NUCLEOTIDE SEQUENCE [LARGE SCALE GENOMIC DNA]</scope>
    <source>
        <strain evidence="2">DSM 19002 / CIP 109453 / HKI 454</strain>
    </source>
</reference>
<protein>
    <submittedName>
        <fullName evidence="1">Uncharacterized protein</fullName>
    </submittedName>
</protein>
<name>E5APH4_MYCRK</name>
<evidence type="ECO:0000313" key="1">
    <source>
        <dbReference type="EMBL" id="CBW74506.1"/>
    </source>
</evidence>
<dbReference type="Proteomes" id="UP000007437">
    <property type="component" value="Chromosome"/>
</dbReference>
<dbReference type="KEGG" id="brh:RBRH_01158"/>
<gene>
    <name evidence="1" type="ordered locus">RBRH_01158</name>
</gene>